<dbReference type="AlphaFoldDB" id="A0A176S5E0"/>
<evidence type="ECO:0000313" key="1">
    <source>
        <dbReference type="EMBL" id="OAD23283.1"/>
    </source>
</evidence>
<sequence length="372" mass="41418">MIAQPIEEIPLSEDEAEKRLAAIFQSWESLEQSVTIAPDKDGFTVNGQQFLDSDGKIVKYVANYKTGDVTYLLETGSDEYLIKSSRVPQEPITIATGTQSGNILSIQTDNGEQYQGLDVILLSRGFLIVGRNSVDRYLAGKGFSNFGVPGAGFHIASYQNGDISSTDYILLEKTKNWTDYSENPADMLKQTIDLTKDTCSLLGLCVKEDYMLVNLKTGKVHPFDISIGGKDISVGSNCRRQNAAVQKCQDMDFFESLYERNGVPNYPHYFWRIRWFNTPSGVIVIAQENESHDVTLTNLTTGQKVVAFNSFFGFNSFKVVQDASGKITVAVDMSPVKLNRFSQQIHINDEKIDDVAEYISLNSTLKTDGIEK</sequence>
<evidence type="ECO:0000313" key="2">
    <source>
        <dbReference type="Proteomes" id="UP000076962"/>
    </source>
</evidence>
<proteinExistence type="predicted"/>
<keyword evidence="2" id="KW-1185">Reference proteome</keyword>
<dbReference type="EMBL" id="LUTY01000449">
    <property type="protein sequence ID" value="OAD23283.1"/>
    <property type="molecule type" value="Genomic_DNA"/>
</dbReference>
<reference evidence="1 2" key="1">
    <citation type="submission" date="2016-05" db="EMBL/GenBank/DDBJ databases">
        <title>Single-cell genome of chain-forming Candidatus Thiomargarita nelsonii and comparison to other large sulfur-oxidizing bacteria.</title>
        <authorList>
            <person name="Winkel M."/>
            <person name="Salman V."/>
            <person name="Woyke T."/>
            <person name="Schulz-Vogt H."/>
            <person name="Richter M."/>
            <person name="Flood B."/>
            <person name="Bailey J."/>
            <person name="Amann R."/>
            <person name="Mussmann M."/>
        </authorList>
    </citation>
    <scope>NUCLEOTIDE SEQUENCE [LARGE SCALE GENOMIC DNA]</scope>
    <source>
        <strain evidence="1 2">THI036</strain>
    </source>
</reference>
<organism evidence="1 2">
    <name type="scientific">Candidatus Thiomargarita nelsonii</name>
    <dbReference type="NCBI Taxonomy" id="1003181"/>
    <lineage>
        <taxon>Bacteria</taxon>
        <taxon>Pseudomonadati</taxon>
        <taxon>Pseudomonadota</taxon>
        <taxon>Gammaproteobacteria</taxon>
        <taxon>Thiotrichales</taxon>
        <taxon>Thiotrichaceae</taxon>
        <taxon>Thiomargarita</taxon>
    </lineage>
</organism>
<dbReference type="Proteomes" id="UP000076962">
    <property type="component" value="Unassembled WGS sequence"/>
</dbReference>
<comment type="caution">
    <text evidence="1">The sequence shown here is derived from an EMBL/GenBank/DDBJ whole genome shotgun (WGS) entry which is preliminary data.</text>
</comment>
<name>A0A176S5E0_9GAMM</name>
<gene>
    <name evidence="1" type="ORF">THIOM_000889</name>
</gene>
<accession>A0A176S5E0</accession>
<protein>
    <submittedName>
        <fullName evidence="1">Uncharacterized protein</fullName>
    </submittedName>
</protein>